<dbReference type="EMBL" id="CAJVQB010012968">
    <property type="protein sequence ID" value="CAG8759131.1"/>
    <property type="molecule type" value="Genomic_DNA"/>
</dbReference>
<evidence type="ECO:0000313" key="1">
    <source>
        <dbReference type="EMBL" id="CAG8759131.1"/>
    </source>
</evidence>
<gene>
    <name evidence="1" type="ORF">GMARGA_LOCUS17269</name>
</gene>
<sequence length="66" mass="7522">MSTEHMEWATTVLEKRKRPDTLVDLQTWSYDSIAKALTNMKGINKFTSHILSATPTCLSIPEAIWL</sequence>
<proteinExistence type="predicted"/>
<keyword evidence="2" id="KW-1185">Reference proteome</keyword>
<evidence type="ECO:0000313" key="2">
    <source>
        <dbReference type="Proteomes" id="UP000789901"/>
    </source>
</evidence>
<comment type="caution">
    <text evidence="1">The sequence shown here is derived from an EMBL/GenBank/DDBJ whole genome shotgun (WGS) entry which is preliminary data.</text>
</comment>
<accession>A0ABN7VEM0</accession>
<protein>
    <submittedName>
        <fullName evidence="1">5154_t:CDS:1</fullName>
    </submittedName>
</protein>
<name>A0ABN7VEM0_GIGMA</name>
<organism evidence="1 2">
    <name type="scientific">Gigaspora margarita</name>
    <dbReference type="NCBI Taxonomy" id="4874"/>
    <lineage>
        <taxon>Eukaryota</taxon>
        <taxon>Fungi</taxon>
        <taxon>Fungi incertae sedis</taxon>
        <taxon>Mucoromycota</taxon>
        <taxon>Glomeromycotina</taxon>
        <taxon>Glomeromycetes</taxon>
        <taxon>Diversisporales</taxon>
        <taxon>Gigasporaceae</taxon>
        <taxon>Gigaspora</taxon>
    </lineage>
</organism>
<reference evidence="1 2" key="1">
    <citation type="submission" date="2021-06" db="EMBL/GenBank/DDBJ databases">
        <authorList>
            <person name="Kallberg Y."/>
            <person name="Tangrot J."/>
            <person name="Rosling A."/>
        </authorList>
    </citation>
    <scope>NUCLEOTIDE SEQUENCE [LARGE SCALE GENOMIC DNA]</scope>
    <source>
        <strain evidence="1 2">120-4 pot B 10/14</strain>
    </source>
</reference>
<feature type="non-terminal residue" evidence="1">
    <location>
        <position position="66"/>
    </location>
</feature>
<dbReference type="Proteomes" id="UP000789901">
    <property type="component" value="Unassembled WGS sequence"/>
</dbReference>